<gene>
    <name evidence="1" type="ORF">SARC_15134</name>
</gene>
<feature type="non-terminal residue" evidence="1">
    <location>
        <position position="1"/>
    </location>
</feature>
<reference evidence="1 2" key="1">
    <citation type="submission" date="2011-02" db="EMBL/GenBank/DDBJ databases">
        <title>The Genome Sequence of Sphaeroforma arctica JP610.</title>
        <authorList>
            <consortium name="The Broad Institute Genome Sequencing Platform"/>
            <person name="Russ C."/>
            <person name="Cuomo C."/>
            <person name="Young S.K."/>
            <person name="Zeng Q."/>
            <person name="Gargeya S."/>
            <person name="Alvarado L."/>
            <person name="Berlin A."/>
            <person name="Chapman S.B."/>
            <person name="Chen Z."/>
            <person name="Freedman E."/>
            <person name="Gellesch M."/>
            <person name="Goldberg J."/>
            <person name="Griggs A."/>
            <person name="Gujja S."/>
            <person name="Heilman E."/>
            <person name="Heiman D."/>
            <person name="Howarth C."/>
            <person name="Mehta T."/>
            <person name="Neiman D."/>
            <person name="Pearson M."/>
            <person name="Roberts A."/>
            <person name="Saif S."/>
            <person name="Shea T."/>
            <person name="Shenoy N."/>
            <person name="Sisk P."/>
            <person name="Stolte C."/>
            <person name="Sykes S."/>
            <person name="White J."/>
            <person name="Yandava C."/>
            <person name="Burger G."/>
            <person name="Gray M.W."/>
            <person name="Holland P.W.H."/>
            <person name="King N."/>
            <person name="Lang F.B.F."/>
            <person name="Roger A.J."/>
            <person name="Ruiz-Trillo I."/>
            <person name="Haas B."/>
            <person name="Nusbaum C."/>
            <person name="Birren B."/>
        </authorList>
    </citation>
    <scope>NUCLEOTIDE SEQUENCE [LARGE SCALE GENOMIC DNA]</scope>
    <source>
        <strain evidence="1 2">JP610</strain>
    </source>
</reference>
<accession>A0A0L0F6E5</accession>
<evidence type="ECO:0000313" key="2">
    <source>
        <dbReference type="Proteomes" id="UP000054560"/>
    </source>
</evidence>
<dbReference type="EMBL" id="KQ247263">
    <property type="protein sequence ID" value="KNC72312.1"/>
    <property type="molecule type" value="Genomic_DNA"/>
</dbReference>
<keyword evidence="2" id="KW-1185">Reference proteome</keyword>
<dbReference type="Proteomes" id="UP000054560">
    <property type="component" value="Unassembled WGS sequence"/>
</dbReference>
<dbReference type="AlphaFoldDB" id="A0A0L0F6E5"/>
<proteinExistence type="predicted"/>
<protein>
    <submittedName>
        <fullName evidence="1">Uncharacterized protein</fullName>
    </submittedName>
</protein>
<name>A0A0L0F6E5_9EUKA</name>
<organism evidence="1 2">
    <name type="scientific">Sphaeroforma arctica JP610</name>
    <dbReference type="NCBI Taxonomy" id="667725"/>
    <lineage>
        <taxon>Eukaryota</taxon>
        <taxon>Ichthyosporea</taxon>
        <taxon>Ichthyophonida</taxon>
        <taxon>Sphaeroforma</taxon>
    </lineage>
</organism>
<evidence type="ECO:0000313" key="1">
    <source>
        <dbReference type="EMBL" id="KNC72312.1"/>
    </source>
</evidence>
<dbReference type="GeneID" id="25915638"/>
<dbReference type="RefSeq" id="XP_014146214.1">
    <property type="nucleotide sequence ID" value="XM_014290739.1"/>
</dbReference>
<sequence>TPYDNTCEADAYRKQIDVHYEAQKETCDLADGDSTDRNEAMCLCDVMVNNLCTTATFAEAVQGANFEDVIGLTKSVEVVAPIIISTTLTIVGLSCGDSQGTLIAAFPKSGEATLPEVAM</sequence>